<name>A0A0G1GIL1_9BACT</name>
<keyword evidence="1" id="KW-1133">Transmembrane helix</keyword>
<feature type="transmembrane region" description="Helical" evidence="1">
    <location>
        <begin position="112"/>
        <end position="133"/>
    </location>
</feature>
<reference evidence="2 3" key="1">
    <citation type="journal article" date="2015" name="Nature">
        <title>rRNA introns, odd ribosomes, and small enigmatic genomes across a large radiation of phyla.</title>
        <authorList>
            <person name="Brown C.T."/>
            <person name="Hug L.A."/>
            <person name="Thomas B.C."/>
            <person name="Sharon I."/>
            <person name="Castelle C.J."/>
            <person name="Singh A."/>
            <person name="Wilkins M.J."/>
            <person name="Williams K.H."/>
            <person name="Banfield J.F."/>
        </authorList>
    </citation>
    <scope>NUCLEOTIDE SEQUENCE [LARGE SCALE GENOMIC DNA]</scope>
</reference>
<protein>
    <submittedName>
        <fullName evidence="2">Membrane protein</fullName>
    </submittedName>
</protein>
<organism evidence="2 3">
    <name type="scientific">Candidatus Gottesmanbacteria bacterium GW2011_GWB1_44_11c</name>
    <dbReference type="NCBI Taxonomy" id="1618447"/>
    <lineage>
        <taxon>Bacteria</taxon>
        <taxon>Candidatus Gottesmaniibacteriota</taxon>
    </lineage>
</organism>
<dbReference type="InterPro" id="IPR010540">
    <property type="entry name" value="CmpB_TMEM229"/>
</dbReference>
<evidence type="ECO:0000256" key="1">
    <source>
        <dbReference type="SAM" id="Phobius"/>
    </source>
</evidence>
<accession>A0A0G1GIL1</accession>
<feature type="transmembrane region" description="Helical" evidence="1">
    <location>
        <begin position="6"/>
        <end position="25"/>
    </location>
</feature>
<dbReference type="Proteomes" id="UP000034617">
    <property type="component" value="Unassembled WGS sequence"/>
</dbReference>
<evidence type="ECO:0000313" key="2">
    <source>
        <dbReference type="EMBL" id="KKT34385.1"/>
    </source>
</evidence>
<sequence>MTYTPYIIYFLFFSMIGWILDSTSCTISKGKFVNSGYFWELPLCPMYGFGGVALILLTAYFQSYPFIITIIISALTLTFIEYVGGIFCIVVLKERLWDYSHRKWNLHGHIDVFHGICWIILTIVFYFFLYPVIFEFHSSIQSTVQISPIMDKTIFFLFCLIA</sequence>
<gene>
    <name evidence="2" type="ORF">UW22_C0077G0001</name>
</gene>
<keyword evidence="1" id="KW-0472">Membrane</keyword>
<dbReference type="Pfam" id="PF06541">
    <property type="entry name" value="ABC_trans_CmpB"/>
    <property type="match status" value="1"/>
</dbReference>
<proteinExistence type="predicted"/>
<feature type="non-terminal residue" evidence="2">
    <location>
        <position position="162"/>
    </location>
</feature>
<keyword evidence="1" id="KW-0812">Transmembrane</keyword>
<evidence type="ECO:0000313" key="3">
    <source>
        <dbReference type="Proteomes" id="UP000034617"/>
    </source>
</evidence>
<feature type="transmembrane region" description="Helical" evidence="1">
    <location>
        <begin position="66"/>
        <end position="92"/>
    </location>
</feature>
<dbReference type="EMBL" id="LCHM01000077">
    <property type="protein sequence ID" value="KKT34385.1"/>
    <property type="molecule type" value="Genomic_DNA"/>
</dbReference>
<dbReference type="AlphaFoldDB" id="A0A0G1GIL1"/>
<feature type="transmembrane region" description="Helical" evidence="1">
    <location>
        <begin position="37"/>
        <end position="60"/>
    </location>
</feature>
<comment type="caution">
    <text evidence="2">The sequence shown here is derived from an EMBL/GenBank/DDBJ whole genome shotgun (WGS) entry which is preliminary data.</text>
</comment>